<keyword evidence="2" id="KW-1185">Reference proteome</keyword>
<sequence>MFFVHLRLADRKRVLPTVGTHEASMDGLGKEKLLVRREQPKLKVGRGKNTLATSWNLVRVGFFTALHRQSEQIQSSLCLSENRGKGIVARGRAVGNSAICSVDYNGSVTSLD</sequence>
<gene>
    <name evidence="1" type="ORF">TIFTF001_020919</name>
</gene>
<comment type="caution">
    <text evidence="1">The sequence shown here is derived from an EMBL/GenBank/DDBJ whole genome shotgun (WGS) entry which is preliminary data.</text>
</comment>
<evidence type="ECO:0000313" key="1">
    <source>
        <dbReference type="EMBL" id="GMN51768.1"/>
    </source>
</evidence>
<proteinExistence type="predicted"/>
<dbReference type="Proteomes" id="UP001187192">
    <property type="component" value="Unassembled WGS sequence"/>
</dbReference>
<organism evidence="1 2">
    <name type="scientific">Ficus carica</name>
    <name type="common">Common fig</name>
    <dbReference type="NCBI Taxonomy" id="3494"/>
    <lineage>
        <taxon>Eukaryota</taxon>
        <taxon>Viridiplantae</taxon>
        <taxon>Streptophyta</taxon>
        <taxon>Embryophyta</taxon>
        <taxon>Tracheophyta</taxon>
        <taxon>Spermatophyta</taxon>
        <taxon>Magnoliopsida</taxon>
        <taxon>eudicotyledons</taxon>
        <taxon>Gunneridae</taxon>
        <taxon>Pentapetalae</taxon>
        <taxon>rosids</taxon>
        <taxon>fabids</taxon>
        <taxon>Rosales</taxon>
        <taxon>Moraceae</taxon>
        <taxon>Ficeae</taxon>
        <taxon>Ficus</taxon>
    </lineage>
</organism>
<name>A0AA88ABN9_FICCA</name>
<evidence type="ECO:0000313" key="2">
    <source>
        <dbReference type="Proteomes" id="UP001187192"/>
    </source>
</evidence>
<dbReference type="AlphaFoldDB" id="A0AA88ABN9"/>
<dbReference type="EMBL" id="BTGU01000039">
    <property type="protein sequence ID" value="GMN51768.1"/>
    <property type="molecule type" value="Genomic_DNA"/>
</dbReference>
<reference evidence="1" key="1">
    <citation type="submission" date="2023-07" db="EMBL/GenBank/DDBJ databases">
        <title>draft genome sequence of fig (Ficus carica).</title>
        <authorList>
            <person name="Takahashi T."/>
            <person name="Nishimura K."/>
        </authorList>
    </citation>
    <scope>NUCLEOTIDE SEQUENCE</scope>
</reference>
<protein>
    <submittedName>
        <fullName evidence="1">Uncharacterized protein</fullName>
    </submittedName>
</protein>
<accession>A0AA88ABN9</accession>